<comment type="caution">
    <text evidence="1">The sequence shown here is derived from an EMBL/GenBank/DDBJ whole genome shotgun (WGS) entry which is preliminary data.</text>
</comment>
<evidence type="ECO:0000313" key="2">
    <source>
        <dbReference type="Proteomes" id="UP000434604"/>
    </source>
</evidence>
<protein>
    <submittedName>
        <fullName evidence="1">Uncharacterized protein</fullName>
    </submittedName>
</protein>
<proteinExistence type="predicted"/>
<sequence>MAQLQSIISSVLRDVLVAQHEANIYSMSLCESYRKDGHTELFPLPAIAIGEMELEIRYGIKAVAAQSIQFEINYPLLRKTVRKLTAQLAKVMLESVINSILSSPLAADKERIKLIEQLSTQTEINRKFSSFLDQKLQDSVIGQFTNLLKDDGGISSKVLRSCVMQTGNEELLYHPELINLFEGAEGQKLRKQTYTDLEKSIGDIIPQLIKEVNFKRKRIFPSVDVTVAADELAKLPEECIQSFRFKVIPRNMPLNLTDVGEDND</sequence>
<dbReference type="Proteomes" id="UP000434604">
    <property type="component" value="Unassembled WGS sequence"/>
</dbReference>
<accession>A0A7J5PW33</accession>
<name>A0A7J5PW33_9BACE</name>
<dbReference type="AlphaFoldDB" id="A0A7J5PW33"/>
<gene>
    <name evidence="1" type="ORF">GA398_12995</name>
</gene>
<organism evidence="1 2">
    <name type="scientific">Bacteroides xylanisolvens</name>
    <dbReference type="NCBI Taxonomy" id="371601"/>
    <lineage>
        <taxon>Bacteria</taxon>
        <taxon>Pseudomonadati</taxon>
        <taxon>Bacteroidota</taxon>
        <taxon>Bacteroidia</taxon>
        <taxon>Bacteroidales</taxon>
        <taxon>Bacteroidaceae</taxon>
        <taxon>Bacteroides</taxon>
    </lineage>
</organism>
<evidence type="ECO:0000313" key="1">
    <source>
        <dbReference type="EMBL" id="KAB6147079.1"/>
    </source>
</evidence>
<dbReference type="RefSeq" id="WP_151934849.1">
    <property type="nucleotide sequence ID" value="NZ_WDED01000018.1"/>
</dbReference>
<reference evidence="1 2" key="1">
    <citation type="journal article" date="2019" name="Nat. Med.">
        <title>A library of human gut bacterial isolates paired with longitudinal multiomics data enables mechanistic microbiome research.</title>
        <authorList>
            <person name="Poyet M."/>
            <person name="Groussin M."/>
            <person name="Gibbons S.M."/>
            <person name="Avila-Pacheco J."/>
            <person name="Jiang X."/>
            <person name="Kearney S.M."/>
            <person name="Perrotta A.R."/>
            <person name="Berdy B."/>
            <person name="Zhao S."/>
            <person name="Lieberman T.D."/>
            <person name="Swanson P.K."/>
            <person name="Smith M."/>
            <person name="Roesemann S."/>
            <person name="Alexander J.E."/>
            <person name="Rich S.A."/>
            <person name="Livny J."/>
            <person name="Vlamakis H."/>
            <person name="Clish C."/>
            <person name="Bullock K."/>
            <person name="Deik A."/>
            <person name="Scott J."/>
            <person name="Pierce K.A."/>
            <person name="Xavier R.J."/>
            <person name="Alm E.J."/>
        </authorList>
    </citation>
    <scope>NUCLEOTIDE SEQUENCE [LARGE SCALE GENOMIC DNA]</scope>
    <source>
        <strain evidence="1 2">BIOML-A58</strain>
    </source>
</reference>
<dbReference type="EMBL" id="WDED01000018">
    <property type="protein sequence ID" value="KAB6147079.1"/>
    <property type="molecule type" value="Genomic_DNA"/>
</dbReference>